<proteinExistence type="predicted"/>
<dbReference type="PANTHER" id="PTHR36040">
    <property type="entry name" value="OS04G0188500 PROTEIN"/>
    <property type="match status" value="1"/>
</dbReference>
<name>A0A7J6W9Z0_THATH</name>
<feature type="region of interest" description="Disordered" evidence="1">
    <location>
        <begin position="41"/>
        <end position="92"/>
    </location>
</feature>
<reference evidence="3 4" key="1">
    <citation type="submission" date="2020-06" db="EMBL/GenBank/DDBJ databases">
        <title>Transcriptomic and genomic resources for Thalictrum thalictroides and T. hernandezii: Facilitating candidate gene discovery in an emerging model plant lineage.</title>
        <authorList>
            <person name="Arias T."/>
            <person name="Riano-Pachon D.M."/>
            <person name="Di Stilio V.S."/>
        </authorList>
    </citation>
    <scope>NUCLEOTIDE SEQUENCE [LARGE SCALE GENOMIC DNA]</scope>
    <source>
        <strain evidence="4">cv. WT478/WT964</strain>
        <tissue evidence="3">Leaves</tissue>
    </source>
</reference>
<feature type="signal peptide" evidence="2">
    <location>
        <begin position="1"/>
        <end position="19"/>
    </location>
</feature>
<evidence type="ECO:0000313" key="4">
    <source>
        <dbReference type="Proteomes" id="UP000554482"/>
    </source>
</evidence>
<sequence>MKFVAVLIVLMMVISSSFAIQRKALMDEKHGQDQRQPVVKGLQGEAPNKDTNAFGYSGNGVSNHHGIPRQYYNDWGSNPKGDGGNNDDNGTG</sequence>
<keyword evidence="4" id="KW-1185">Reference proteome</keyword>
<dbReference type="PANTHER" id="PTHR36040:SF5">
    <property type="entry name" value="TRANSMEMBRANE PROTEIN"/>
    <property type="match status" value="1"/>
</dbReference>
<dbReference type="Proteomes" id="UP000554482">
    <property type="component" value="Unassembled WGS sequence"/>
</dbReference>
<keyword evidence="2" id="KW-0732">Signal</keyword>
<organism evidence="3 4">
    <name type="scientific">Thalictrum thalictroides</name>
    <name type="common">Rue-anemone</name>
    <name type="synonym">Anemone thalictroides</name>
    <dbReference type="NCBI Taxonomy" id="46969"/>
    <lineage>
        <taxon>Eukaryota</taxon>
        <taxon>Viridiplantae</taxon>
        <taxon>Streptophyta</taxon>
        <taxon>Embryophyta</taxon>
        <taxon>Tracheophyta</taxon>
        <taxon>Spermatophyta</taxon>
        <taxon>Magnoliopsida</taxon>
        <taxon>Ranunculales</taxon>
        <taxon>Ranunculaceae</taxon>
        <taxon>Thalictroideae</taxon>
        <taxon>Thalictrum</taxon>
    </lineage>
</organism>
<dbReference type="OrthoDB" id="1160759at2759"/>
<gene>
    <name evidence="3" type="ORF">FRX31_016193</name>
</gene>
<evidence type="ECO:0000256" key="2">
    <source>
        <dbReference type="SAM" id="SignalP"/>
    </source>
</evidence>
<dbReference type="EMBL" id="JABWDY010018999">
    <property type="protein sequence ID" value="KAF5194219.1"/>
    <property type="molecule type" value="Genomic_DNA"/>
</dbReference>
<evidence type="ECO:0000256" key="1">
    <source>
        <dbReference type="SAM" id="MobiDB-lite"/>
    </source>
</evidence>
<protein>
    <submittedName>
        <fullName evidence="3">Uncharacterized protein</fullName>
    </submittedName>
</protein>
<evidence type="ECO:0000313" key="3">
    <source>
        <dbReference type="EMBL" id="KAF5194219.1"/>
    </source>
</evidence>
<feature type="chain" id="PRO_5029578665" evidence="2">
    <location>
        <begin position="20"/>
        <end position="92"/>
    </location>
</feature>
<accession>A0A7J6W9Z0</accession>
<dbReference type="AlphaFoldDB" id="A0A7J6W9Z0"/>
<comment type="caution">
    <text evidence="3">The sequence shown here is derived from an EMBL/GenBank/DDBJ whole genome shotgun (WGS) entry which is preliminary data.</text>
</comment>